<proteinExistence type="predicted"/>
<reference evidence="1" key="1">
    <citation type="journal article" date="2013" name="Environ. Microbiol.">
        <title>Microbiota from the distal guts of lean and obese adolescents exhibit partial functional redundancy besides clear differences in community structure.</title>
        <authorList>
            <person name="Ferrer M."/>
            <person name="Ruiz A."/>
            <person name="Lanza F."/>
            <person name="Haange S.B."/>
            <person name="Oberbach A."/>
            <person name="Till H."/>
            <person name="Bargiela R."/>
            <person name="Campoy C."/>
            <person name="Segura M.T."/>
            <person name="Richter M."/>
            <person name="von Bergen M."/>
            <person name="Seifert J."/>
            <person name="Suarez A."/>
        </authorList>
    </citation>
    <scope>NUCLEOTIDE SEQUENCE</scope>
</reference>
<accession>K1TPD7</accession>
<evidence type="ECO:0000313" key="1">
    <source>
        <dbReference type="EMBL" id="EKC71548.1"/>
    </source>
</evidence>
<sequence>MSISMKDLTTSDIDRQNILNNRFAVEKVQSQIGITGMLFNGEYLFTKQMVADFYEVDTSTIDRYLSSHGEELKHNGYVLCKGKPLKEFKLQFAHLINEASKTTQLGLFNFRAFLNIGMLLTESEKAKQVRSIMLDLVISTINEKTGGGTKYINRRDINYIPAAITEENYRKNLTSAISQCVIGHVTYKYSLITDYIYKAIFKENAKEYREILKLDSKDNVRHTLYAEVLLVISSFENGVGAAIRERYKAKHGMCLTLEEVEHIVNELAEHPMQKPYLNDARTKMASRDYSFRDAYHGNIANYLRAVTPEEFERFIGDQSIDFDHILTENKDVLKRLKQAEDE</sequence>
<name>K1TPD7_9ZZZZ</name>
<organism evidence="1">
    <name type="scientific">human gut metagenome</name>
    <dbReference type="NCBI Taxonomy" id="408170"/>
    <lineage>
        <taxon>unclassified sequences</taxon>
        <taxon>metagenomes</taxon>
        <taxon>organismal metagenomes</taxon>
    </lineage>
</organism>
<comment type="caution">
    <text evidence="1">The sequence shown here is derived from an EMBL/GenBank/DDBJ whole genome shotgun (WGS) entry which is preliminary data.</text>
</comment>
<dbReference type="AlphaFoldDB" id="K1TPD7"/>
<dbReference type="EMBL" id="AJWY01004736">
    <property type="protein sequence ID" value="EKC71548.1"/>
    <property type="molecule type" value="Genomic_DNA"/>
</dbReference>
<gene>
    <name evidence="1" type="ORF">LEA_07203</name>
</gene>
<protein>
    <submittedName>
        <fullName evidence="1">CiaB protein</fullName>
    </submittedName>
</protein>